<dbReference type="InterPro" id="IPR005674">
    <property type="entry name" value="CocE/Ser_esterase"/>
</dbReference>
<name>A0ABW9KFJ1_9BACT</name>
<evidence type="ECO:0000259" key="4">
    <source>
        <dbReference type="SMART" id="SM00939"/>
    </source>
</evidence>
<keyword evidence="3" id="KW-0732">Signal</keyword>
<dbReference type="NCBIfam" id="TIGR00976">
    <property type="entry name" value="CocE_NonD"/>
    <property type="match status" value="2"/>
</dbReference>
<dbReference type="Gene3D" id="2.60.120.260">
    <property type="entry name" value="Galactose-binding domain-like"/>
    <property type="match status" value="1"/>
</dbReference>
<feature type="region of interest" description="Disordered" evidence="2">
    <location>
        <begin position="473"/>
        <end position="492"/>
    </location>
</feature>
<evidence type="ECO:0000313" key="5">
    <source>
        <dbReference type="EMBL" id="MFN2974436.1"/>
    </source>
</evidence>
<dbReference type="InterPro" id="IPR000383">
    <property type="entry name" value="Xaa-Pro-like_dom"/>
</dbReference>
<keyword evidence="1 5" id="KW-0378">Hydrolase</keyword>
<reference evidence="5 6" key="1">
    <citation type="submission" date="2024-12" db="EMBL/GenBank/DDBJ databases">
        <authorList>
            <person name="Lee Y."/>
        </authorList>
    </citation>
    <scope>NUCLEOTIDE SEQUENCE [LARGE SCALE GENOMIC DNA]</scope>
    <source>
        <strain evidence="5 6">03SUJ4</strain>
    </source>
</reference>
<evidence type="ECO:0000256" key="3">
    <source>
        <dbReference type="SAM" id="SignalP"/>
    </source>
</evidence>
<dbReference type="Gene3D" id="1.10.3020.10">
    <property type="entry name" value="alpha-amino acid ester hydrolase ( Helical cap domain)"/>
    <property type="match status" value="1"/>
</dbReference>
<feature type="chain" id="PRO_5046481820" evidence="3">
    <location>
        <begin position="26"/>
        <end position="697"/>
    </location>
</feature>
<feature type="signal peptide" evidence="3">
    <location>
        <begin position="1"/>
        <end position="25"/>
    </location>
</feature>
<organism evidence="5 6">
    <name type="scientific">Terriglobus aquaticus</name>
    <dbReference type="NCBI Taxonomy" id="940139"/>
    <lineage>
        <taxon>Bacteria</taxon>
        <taxon>Pseudomonadati</taxon>
        <taxon>Acidobacteriota</taxon>
        <taxon>Terriglobia</taxon>
        <taxon>Terriglobales</taxon>
        <taxon>Acidobacteriaceae</taxon>
        <taxon>Terriglobus</taxon>
    </lineage>
</organism>
<evidence type="ECO:0000256" key="1">
    <source>
        <dbReference type="ARBA" id="ARBA00022801"/>
    </source>
</evidence>
<dbReference type="SUPFAM" id="SSF49785">
    <property type="entry name" value="Galactose-binding domain-like"/>
    <property type="match status" value="1"/>
</dbReference>
<dbReference type="GO" id="GO:0016787">
    <property type="term" value="F:hydrolase activity"/>
    <property type="evidence" value="ECO:0007669"/>
    <property type="project" value="UniProtKB-KW"/>
</dbReference>
<dbReference type="InterPro" id="IPR029058">
    <property type="entry name" value="AB_hydrolase_fold"/>
</dbReference>
<dbReference type="RefSeq" id="WP_263414000.1">
    <property type="nucleotide sequence ID" value="NZ_BAABBH010000001.1"/>
</dbReference>
<sequence>MRTHRAAALIASLATIATFATAAHAQRPGPLTAEQRQHREDVEKQLEDAAIIDRKVMVPMRDGIRVQADVYRPKDTSKKYPIIFSRTPYNFNFWDVRNGTYRDMSQELDAVKRGYVLIEMNERGHFFSEGNYDILGAPLSDADDQFNWMGSQPWSNGKIGLIGCSSTAEWQLAAASLNNKNLTTIIPQSFGAGVGKVGPYNEQGNWYRGGAVQMLFIDWIADEQNQIRPMFPKDSTQADLIAGAKRFDLAPAPVTTDWAQAFLHLPEQDIIKAVGGPAGIFADAMPVPTGGRMIQRTPNDPAWRKGGLWQSDTMPIHVPGFWFMTWYDVSIGPNLAAYNFVRNDKSNPFRDDQYAVIAPTLHCGYKRATEHTVVGERDMGDARLDYDALTYAWFDHFLKGDDNGFLAKQPKVQYYTMGINKWQTSDVWPPAGAKPVTLRLESNGKANSLNGDGWLANTTHDSLLQFARHDATKDPNAADPKHPGHETEHHLYGSVRRADKLELAKDMPDTFTYDPMHPTPSYGGNVCCASNTIPGNGGALDQRKMELRDDILVYTSEPLQQGIEVSGPVTVTYYVSTDVKDTDVTAKLIDVLPDGTAYNLDETIQRLRYRNGDSKVELMENGKVYKVTLTPMNTSNYFAAGHRIRLEVAGANFPRFDRNLNTGGNNYDETTSVVAHTSIHHSPQYPSSIMLTVVPAH</sequence>
<dbReference type="SUPFAM" id="SSF53474">
    <property type="entry name" value="alpha/beta-Hydrolases"/>
    <property type="match status" value="1"/>
</dbReference>
<feature type="domain" description="Xaa-Pro dipeptidyl-peptidase C-terminal" evidence="4">
    <location>
        <begin position="391"/>
        <end position="690"/>
    </location>
</feature>
<comment type="caution">
    <text evidence="5">The sequence shown here is derived from an EMBL/GenBank/DDBJ whole genome shotgun (WGS) entry which is preliminary data.</text>
</comment>
<gene>
    <name evidence="5" type="ORF">ACK2TP_01540</name>
</gene>
<dbReference type="InterPro" id="IPR050585">
    <property type="entry name" value="Xaa-Pro_dipeptidyl-ppase/CocE"/>
</dbReference>
<dbReference type="Proteomes" id="UP001634747">
    <property type="component" value="Unassembled WGS sequence"/>
</dbReference>
<evidence type="ECO:0000256" key="2">
    <source>
        <dbReference type="SAM" id="MobiDB-lite"/>
    </source>
</evidence>
<dbReference type="Pfam" id="PF02129">
    <property type="entry name" value="Peptidase_S15"/>
    <property type="match status" value="1"/>
</dbReference>
<dbReference type="Pfam" id="PF08530">
    <property type="entry name" value="PepX_C"/>
    <property type="match status" value="1"/>
</dbReference>
<dbReference type="Gene3D" id="3.40.50.1820">
    <property type="entry name" value="alpha/beta hydrolase"/>
    <property type="match status" value="1"/>
</dbReference>
<keyword evidence="6" id="KW-1185">Reference proteome</keyword>
<dbReference type="SMART" id="SM00939">
    <property type="entry name" value="PepX_C"/>
    <property type="match status" value="1"/>
</dbReference>
<proteinExistence type="predicted"/>
<accession>A0ABW9KFJ1</accession>
<dbReference type="EMBL" id="JBJYXY010000001">
    <property type="protein sequence ID" value="MFN2974436.1"/>
    <property type="molecule type" value="Genomic_DNA"/>
</dbReference>
<feature type="compositionally biased region" description="Basic and acidic residues" evidence="2">
    <location>
        <begin position="479"/>
        <end position="492"/>
    </location>
</feature>
<dbReference type="PANTHER" id="PTHR43056">
    <property type="entry name" value="PEPTIDASE S9 PROLYL OLIGOPEPTIDASE"/>
    <property type="match status" value="1"/>
</dbReference>
<dbReference type="PANTHER" id="PTHR43056:SF10">
    <property type="entry name" value="COCE_NOND FAMILY, PUTATIVE (AFU_ORTHOLOGUE AFUA_7G00600)-RELATED"/>
    <property type="match status" value="1"/>
</dbReference>
<evidence type="ECO:0000313" key="6">
    <source>
        <dbReference type="Proteomes" id="UP001634747"/>
    </source>
</evidence>
<dbReference type="InterPro" id="IPR008979">
    <property type="entry name" value="Galactose-bd-like_sf"/>
</dbReference>
<dbReference type="InterPro" id="IPR013736">
    <property type="entry name" value="Xaa-Pro_dipept_C"/>
</dbReference>
<protein>
    <submittedName>
        <fullName evidence="5">CocE/NonD family hydrolase</fullName>
    </submittedName>
</protein>